<dbReference type="PRINTS" id="PR01590">
    <property type="entry name" value="HTHFIS"/>
</dbReference>
<feature type="non-terminal residue" evidence="3">
    <location>
        <position position="1"/>
    </location>
</feature>
<dbReference type="RefSeq" id="WP_233560254.1">
    <property type="nucleotide sequence ID" value="NZ_RFLX01000082.1"/>
</dbReference>
<comment type="caution">
    <text evidence="3">The sequence shown here is derived from an EMBL/GenBank/DDBJ whole genome shotgun (WGS) entry which is preliminary data.</text>
</comment>
<reference evidence="3 4" key="1">
    <citation type="submission" date="2018-10" db="EMBL/GenBank/DDBJ databases">
        <title>Roseomonas sp. nov., isolated from feces of Tibetan antelopes in the Qinghai-Tibet plateau, China.</title>
        <authorList>
            <person name="Tian Z."/>
        </authorList>
    </citation>
    <scope>NUCLEOTIDE SEQUENCE [LARGE SCALE GENOMIC DNA]</scope>
    <source>
        <strain evidence="3 4">Z23</strain>
    </source>
</reference>
<accession>A0ABX9VBK3</accession>
<evidence type="ECO:0000256" key="1">
    <source>
        <dbReference type="SAM" id="MobiDB-lite"/>
    </source>
</evidence>
<keyword evidence="4" id="KW-1185">Reference proteome</keyword>
<dbReference type="Gene3D" id="1.10.10.60">
    <property type="entry name" value="Homeodomain-like"/>
    <property type="match status" value="1"/>
</dbReference>
<dbReference type="Proteomes" id="UP000274097">
    <property type="component" value="Unassembled WGS sequence"/>
</dbReference>
<organism evidence="3 4">
    <name type="scientific">Teichococcus wenyumeiae</name>
    <dbReference type="NCBI Taxonomy" id="2478470"/>
    <lineage>
        <taxon>Bacteria</taxon>
        <taxon>Pseudomonadati</taxon>
        <taxon>Pseudomonadota</taxon>
        <taxon>Alphaproteobacteria</taxon>
        <taxon>Acetobacterales</taxon>
        <taxon>Roseomonadaceae</taxon>
        <taxon>Roseomonas</taxon>
    </lineage>
</organism>
<dbReference type="InterPro" id="IPR009057">
    <property type="entry name" value="Homeodomain-like_sf"/>
</dbReference>
<sequence length="94" mass="9944">TISAADLELSPPAEPSEVDLDLRAARLRAERATIERALARSNGSLAAAARLLGISRPTIYGLLETHRLSPNQNDDPDEASQDDEPGGAPSDKTP</sequence>
<feature type="compositionally biased region" description="Acidic residues" evidence="1">
    <location>
        <begin position="74"/>
        <end position="85"/>
    </location>
</feature>
<evidence type="ECO:0000313" key="4">
    <source>
        <dbReference type="Proteomes" id="UP000274097"/>
    </source>
</evidence>
<evidence type="ECO:0000259" key="2">
    <source>
        <dbReference type="Pfam" id="PF02954"/>
    </source>
</evidence>
<protein>
    <submittedName>
        <fullName evidence="3">AAA family ATPase</fullName>
    </submittedName>
</protein>
<proteinExistence type="predicted"/>
<name>A0ABX9VBK3_9PROT</name>
<feature type="domain" description="DNA binding HTH" evidence="2">
    <location>
        <begin position="29"/>
        <end position="60"/>
    </location>
</feature>
<dbReference type="EMBL" id="RFLX01000082">
    <property type="protein sequence ID" value="RMI15115.1"/>
    <property type="molecule type" value="Genomic_DNA"/>
</dbReference>
<dbReference type="Pfam" id="PF02954">
    <property type="entry name" value="HTH_8"/>
    <property type="match status" value="1"/>
</dbReference>
<dbReference type="InterPro" id="IPR002197">
    <property type="entry name" value="HTH_Fis"/>
</dbReference>
<evidence type="ECO:0000313" key="3">
    <source>
        <dbReference type="EMBL" id="RMI15115.1"/>
    </source>
</evidence>
<feature type="region of interest" description="Disordered" evidence="1">
    <location>
        <begin position="65"/>
        <end position="94"/>
    </location>
</feature>
<dbReference type="SUPFAM" id="SSF46689">
    <property type="entry name" value="Homeodomain-like"/>
    <property type="match status" value="1"/>
</dbReference>
<gene>
    <name evidence="3" type="ORF">EBE87_27190</name>
</gene>